<name>A0ABN8PRN1_9CNID</name>
<feature type="domain" description="Glucosidase II beta subunit N-terminal" evidence="3">
    <location>
        <begin position="80"/>
        <end position="167"/>
    </location>
</feature>
<dbReference type="InterPro" id="IPR039794">
    <property type="entry name" value="Gtb1-like"/>
</dbReference>
<keyword evidence="5" id="KW-1185">Reference proteome</keyword>
<dbReference type="InterPro" id="IPR036055">
    <property type="entry name" value="LDL_receptor-like_sf"/>
</dbReference>
<dbReference type="PANTHER" id="PTHR12630">
    <property type="entry name" value="N-LINKED OLIGOSACCHARIDE PROCESSING"/>
    <property type="match status" value="1"/>
</dbReference>
<evidence type="ECO:0000256" key="2">
    <source>
        <dbReference type="SAM" id="Phobius"/>
    </source>
</evidence>
<dbReference type="SUPFAM" id="SSF57424">
    <property type="entry name" value="LDL receptor-like module"/>
    <property type="match status" value="2"/>
</dbReference>
<dbReference type="InterPro" id="IPR028146">
    <property type="entry name" value="PRKCSH_N"/>
</dbReference>
<dbReference type="Proteomes" id="UP001159405">
    <property type="component" value="Unassembled WGS sequence"/>
</dbReference>
<evidence type="ECO:0000256" key="1">
    <source>
        <dbReference type="ARBA" id="ARBA00023157"/>
    </source>
</evidence>
<reference evidence="4 5" key="1">
    <citation type="submission" date="2022-05" db="EMBL/GenBank/DDBJ databases">
        <authorList>
            <consortium name="Genoscope - CEA"/>
            <person name="William W."/>
        </authorList>
    </citation>
    <scope>NUCLEOTIDE SEQUENCE [LARGE SCALE GENOMIC DNA]</scope>
</reference>
<protein>
    <recommendedName>
        <fullName evidence="3">Glucosidase II beta subunit N-terminal domain-containing protein</fullName>
    </recommendedName>
</protein>
<dbReference type="PANTHER" id="PTHR12630:SF1">
    <property type="entry name" value="GLUCOSIDASE 2 SUBUNIT BETA"/>
    <property type="match status" value="1"/>
</dbReference>
<keyword evidence="2" id="KW-0812">Transmembrane</keyword>
<keyword evidence="2" id="KW-1133">Transmembrane helix</keyword>
<evidence type="ECO:0000259" key="3">
    <source>
        <dbReference type="Pfam" id="PF12999"/>
    </source>
</evidence>
<feature type="transmembrane region" description="Helical" evidence="2">
    <location>
        <begin position="9"/>
        <end position="27"/>
    </location>
</feature>
<evidence type="ECO:0000313" key="5">
    <source>
        <dbReference type="Proteomes" id="UP001159405"/>
    </source>
</evidence>
<sequence length="193" mass="21512">MRFGRSRRCYLVISFGIVLILLFFSHWKTIKILDESHEKTVLPVNEKELQKSGSETDEKANGNRCVLEDGVQTLGHCINKVVLGVAPSDLQKYQPNPKGLFTCLDGELSISWSAVNDDYCDCIDGSDEPGTGACPNMRFFCSSQQQYLPSSRINDGICDCCDGSDEWKKQTVRGDVLTNHNFNIKYAPCVNGC</sequence>
<evidence type="ECO:0000313" key="4">
    <source>
        <dbReference type="EMBL" id="CAH3149392.1"/>
    </source>
</evidence>
<proteinExistence type="predicted"/>
<dbReference type="Pfam" id="PF12999">
    <property type="entry name" value="PRKCSH-like"/>
    <property type="match status" value="1"/>
</dbReference>
<keyword evidence="2" id="KW-0472">Membrane</keyword>
<comment type="caution">
    <text evidence="4">The sequence shown here is derived from an EMBL/GenBank/DDBJ whole genome shotgun (WGS) entry which is preliminary data.</text>
</comment>
<accession>A0ABN8PRN1</accession>
<dbReference type="EMBL" id="CALNXK010000086">
    <property type="protein sequence ID" value="CAH3149392.1"/>
    <property type="molecule type" value="Genomic_DNA"/>
</dbReference>
<gene>
    <name evidence="4" type="ORF">PLOB_00047129</name>
</gene>
<keyword evidence="1" id="KW-1015">Disulfide bond</keyword>
<organism evidence="4 5">
    <name type="scientific">Porites lobata</name>
    <dbReference type="NCBI Taxonomy" id="104759"/>
    <lineage>
        <taxon>Eukaryota</taxon>
        <taxon>Metazoa</taxon>
        <taxon>Cnidaria</taxon>
        <taxon>Anthozoa</taxon>
        <taxon>Hexacorallia</taxon>
        <taxon>Scleractinia</taxon>
        <taxon>Fungiina</taxon>
        <taxon>Poritidae</taxon>
        <taxon>Porites</taxon>
    </lineage>
</organism>
<dbReference type="Gene3D" id="4.10.400.10">
    <property type="entry name" value="Low-density Lipoprotein Receptor"/>
    <property type="match status" value="1"/>
</dbReference>